<dbReference type="OrthoDB" id="9983444at2759"/>
<dbReference type="GO" id="GO:0008528">
    <property type="term" value="F:G protein-coupled peptide receptor activity"/>
    <property type="evidence" value="ECO:0007669"/>
    <property type="project" value="TreeGrafter"/>
</dbReference>
<comment type="caution">
    <text evidence="11">The sequence shown here is derived from an EMBL/GenBank/DDBJ whole genome shotgun (WGS) entry which is preliminary data.</text>
</comment>
<evidence type="ECO:0000256" key="7">
    <source>
        <dbReference type="ARBA" id="ARBA00023170"/>
    </source>
</evidence>
<feature type="transmembrane region" description="Helical" evidence="9">
    <location>
        <begin position="77"/>
        <end position="94"/>
    </location>
</feature>
<dbReference type="PANTHER" id="PTHR24230">
    <property type="entry name" value="G-PROTEIN COUPLED RECEPTOR"/>
    <property type="match status" value="1"/>
</dbReference>
<keyword evidence="2" id="KW-1003">Cell membrane</keyword>
<dbReference type="PROSITE" id="PS50262">
    <property type="entry name" value="G_PROTEIN_RECEP_F1_2"/>
    <property type="match status" value="1"/>
</dbReference>
<feature type="transmembrane region" description="Helical" evidence="9">
    <location>
        <begin position="20"/>
        <end position="43"/>
    </location>
</feature>
<evidence type="ECO:0000256" key="4">
    <source>
        <dbReference type="ARBA" id="ARBA00022989"/>
    </source>
</evidence>
<accession>A0A815AHG4</accession>
<dbReference type="PANTHER" id="PTHR24230:SF75">
    <property type="entry name" value="RELAXIN FAMILY PEPTIDE RECEPTOR 3"/>
    <property type="match status" value="1"/>
</dbReference>
<dbReference type="Proteomes" id="UP000663828">
    <property type="component" value="Unassembled WGS sequence"/>
</dbReference>
<gene>
    <name evidence="12" type="ORF">EDS130_LOCUS30581</name>
    <name evidence="11" type="ORF">XAT740_LOCUS26513</name>
</gene>
<evidence type="ECO:0000256" key="3">
    <source>
        <dbReference type="ARBA" id="ARBA00022692"/>
    </source>
</evidence>
<feature type="transmembrane region" description="Helical" evidence="9">
    <location>
        <begin position="180"/>
        <end position="204"/>
    </location>
</feature>
<dbReference type="Gene3D" id="1.20.1070.10">
    <property type="entry name" value="Rhodopsin 7-helix transmembrane proteins"/>
    <property type="match status" value="1"/>
</dbReference>
<keyword evidence="5" id="KW-0297">G-protein coupled receptor</keyword>
<dbReference type="InterPro" id="IPR017452">
    <property type="entry name" value="GPCR_Rhodpsn_7TM"/>
</dbReference>
<evidence type="ECO:0000313" key="13">
    <source>
        <dbReference type="Proteomes" id="UP000663828"/>
    </source>
</evidence>
<evidence type="ECO:0000256" key="1">
    <source>
        <dbReference type="ARBA" id="ARBA00004651"/>
    </source>
</evidence>
<protein>
    <recommendedName>
        <fullName evidence="10">G-protein coupled receptors family 1 profile domain-containing protein</fullName>
    </recommendedName>
</protein>
<evidence type="ECO:0000256" key="2">
    <source>
        <dbReference type="ARBA" id="ARBA00022475"/>
    </source>
</evidence>
<evidence type="ECO:0000313" key="12">
    <source>
        <dbReference type="EMBL" id="CAF1300570.1"/>
    </source>
</evidence>
<keyword evidence="4 9" id="KW-1133">Transmembrane helix</keyword>
<dbReference type="GO" id="GO:0007218">
    <property type="term" value="P:neuropeptide signaling pathway"/>
    <property type="evidence" value="ECO:0007669"/>
    <property type="project" value="TreeGrafter"/>
</dbReference>
<keyword evidence="13" id="KW-1185">Reference proteome</keyword>
<feature type="domain" description="G-protein coupled receptors family 1 profile" evidence="10">
    <location>
        <begin position="35"/>
        <end position="284"/>
    </location>
</feature>
<feature type="transmembrane region" description="Helical" evidence="9">
    <location>
        <begin position="55"/>
        <end position="71"/>
    </location>
</feature>
<feature type="transmembrane region" description="Helical" evidence="9">
    <location>
        <begin position="264"/>
        <end position="286"/>
    </location>
</feature>
<dbReference type="AlphaFoldDB" id="A0A815AHG4"/>
<keyword evidence="7" id="KW-0675">Receptor</keyword>
<evidence type="ECO:0000256" key="8">
    <source>
        <dbReference type="ARBA" id="ARBA00023224"/>
    </source>
</evidence>
<feature type="transmembrane region" description="Helical" evidence="9">
    <location>
        <begin position="139"/>
        <end position="160"/>
    </location>
</feature>
<keyword evidence="6 9" id="KW-0472">Membrane</keyword>
<comment type="subcellular location">
    <subcellularLocation>
        <location evidence="1">Cell membrane</location>
        <topology evidence="1">Multi-pass membrane protein</topology>
    </subcellularLocation>
</comment>
<organism evidence="11 13">
    <name type="scientific">Adineta ricciae</name>
    <name type="common">Rotifer</name>
    <dbReference type="NCBI Taxonomy" id="249248"/>
    <lineage>
        <taxon>Eukaryota</taxon>
        <taxon>Metazoa</taxon>
        <taxon>Spiralia</taxon>
        <taxon>Gnathifera</taxon>
        <taxon>Rotifera</taxon>
        <taxon>Eurotatoria</taxon>
        <taxon>Bdelloidea</taxon>
        <taxon>Adinetida</taxon>
        <taxon>Adinetidae</taxon>
        <taxon>Adineta</taxon>
    </lineage>
</organism>
<proteinExistence type="predicted"/>
<dbReference type="Proteomes" id="UP000663852">
    <property type="component" value="Unassembled WGS sequence"/>
</dbReference>
<evidence type="ECO:0000313" key="11">
    <source>
        <dbReference type="EMBL" id="CAF1255914.1"/>
    </source>
</evidence>
<evidence type="ECO:0000256" key="5">
    <source>
        <dbReference type="ARBA" id="ARBA00023040"/>
    </source>
</evidence>
<evidence type="ECO:0000256" key="9">
    <source>
        <dbReference type="SAM" id="Phobius"/>
    </source>
</evidence>
<keyword evidence="3 9" id="KW-0812">Transmembrane</keyword>
<name>A0A815AHG4_ADIRI</name>
<feature type="transmembrane region" description="Helical" evidence="9">
    <location>
        <begin position="225"/>
        <end position="244"/>
    </location>
</feature>
<evidence type="ECO:0000259" key="10">
    <source>
        <dbReference type="PROSITE" id="PS50262"/>
    </source>
</evidence>
<reference evidence="11" key="1">
    <citation type="submission" date="2021-02" db="EMBL/GenBank/DDBJ databases">
        <authorList>
            <person name="Nowell W R."/>
        </authorList>
    </citation>
    <scope>NUCLEOTIDE SEQUENCE</scope>
</reference>
<evidence type="ECO:0000256" key="6">
    <source>
        <dbReference type="ARBA" id="ARBA00023136"/>
    </source>
</evidence>
<dbReference type="EMBL" id="CAJNOR010002159">
    <property type="protein sequence ID" value="CAF1255914.1"/>
    <property type="molecule type" value="Genomic_DNA"/>
</dbReference>
<dbReference type="SUPFAM" id="SSF81321">
    <property type="entry name" value="Family A G protein-coupled receptor-like"/>
    <property type="match status" value="1"/>
</dbReference>
<keyword evidence="8" id="KW-0807">Transducer</keyword>
<sequence length="305" mass="35429">MSTSSTNKDILLLQSISKVFNGYVILALIAIGTIGNVLNIIVFLRHKTLRQMSNCAFLITFFVSNLISLWASRFQRAVLAITGVDLLVGSIFYCKFRWLFGRWSYNMSFTCICLSSVDRFLNTSRSECCQRLITFKRAVVITIVISLEYLIIFMPDAIYYSGYQCTASSSDRAMYQQFIVYYNLIMTNSIPPVTLGIFCLLTWYNLLFIKRRKSNRLFNQLNRMMMAEFSVVFFSSIPNFLYNIYAQVTQSTVKSDLRVAHENIWRNVFVTLSFSLNVGTFYIYFLMSSAYRRKVKAIFCCRKHN</sequence>
<dbReference type="EMBL" id="CAJNOJ010000216">
    <property type="protein sequence ID" value="CAF1300570.1"/>
    <property type="molecule type" value="Genomic_DNA"/>
</dbReference>
<dbReference type="GO" id="GO:0005886">
    <property type="term" value="C:plasma membrane"/>
    <property type="evidence" value="ECO:0007669"/>
    <property type="project" value="UniProtKB-SubCell"/>
</dbReference>